<accession>A0A099CWZ9</accession>
<dbReference type="Proteomes" id="UP000029708">
    <property type="component" value="Unassembled WGS sequence"/>
</dbReference>
<evidence type="ECO:0000313" key="3">
    <source>
        <dbReference type="Proteomes" id="UP000029708"/>
    </source>
</evidence>
<dbReference type="AlphaFoldDB" id="A0A099CWZ9"/>
<reference evidence="2 4" key="2">
    <citation type="submission" date="2020-08" db="EMBL/GenBank/DDBJ databases">
        <title>Genomic Encyclopedia of Type Strains, Phase IV (KMG-IV): sequencing the most valuable type-strain genomes for metagenomic binning, comparative biology and taxonomic classification.</title>
        <authorList>
            <person name="Goeker M."/>
        </authorList>
    </citation>
    <scope>NUCLEOTIDE SEQUENCE [LARGE SCALE GENOMIC DNA]</scope>
    <source>
        <strain evidence="2 4">DSM 107085</strain>
    </source>
</reference>
<comment type="caution">
    <text evidence="1">The sequence shown here is derived from an EMBL/GenBank/DDBJ whole genome shotgun (WGS) entry which is preliminary data.</text>
</comment>
<proteinExistence type="predicted"/>
<organism evidence="1 3">
    <name type="scientific">Oleiagrimonas soli</name>
    <dbReference type="NCBI Taxonomy" id="1543381"/>
    <lineage>
        <taxon>Bacteria</taxon>
        <taxon>Pseudomonadati</taxon>
        <taxon>Pseudomonadota</taxon>
        <taxon>Gammaproteobacteria</taxon>
        <taxon>Lysobacterales</taxon>
        <taxon>Rhodanobacteraceae</taxon>
        <taxon>Oleiagrimonas</taxon>
    </lineage>
</organism>
<dbReference type="EMBL" id="JROI01000010">
    <property type="protein sequence ID" value="KGI78279.1"/>
    <property type="molecule type" value="Genomic_DNA"/>
</dbReference>
<dbReference type="RefSeq" id="WP_152569293.1">
    <property type="nucleotide sequence ID" value="NZ_JACHET010000001.1"/>
</dbReference>
<sequence>MARKPFPNDDAATAERHRMIAAAIASYLRQHPRSADTAQGIRQWWLHASVPDATEAEVEQALAGLRQHGVVESLRIGQRELWRLRTDD</sequence>
<keyword evidence="3" id="KW-1185">Reference proteome</keyword>
<protein>
    <submittedName>
        <fullName evidence="1">Uncharacterized protein</fullName>
    </submittedName>
</protein>
<dbReference type="OrthoDB" id="9794260at2"/>
<reference evidence="1 3" key="1">
    <citation type="submission" date="2014-09" db="EMBL/GenBank/DDBJ databases">
        <title>Xanthomonadaceae 3.5X direct submission.</title>
        <authorList>
            <person name="Fang T."/>
            <person name="Wang H."/>
        </authorList>
    </citation>
    <scope>NUCLEOTIDE SEQUENCE [LARGE SCALE GENOMIC DNA]</scope>
    <source>
        <strain evidence="1 3">3.5X</strain>
    </source>
</reference>
<gene>
    <name evidence="2" type="ORF">HNQ86_000581</name>
    <name evidence="1" type="ORF">LF63_0108155</name>
</gene>
<dbReference type="HOGENOM" id="CLU_2466006_0_0_6"/>
<dbReference type="EMBL" id="JACHET010000001">
    <property type="protein sequence ID" value="MBB6183236.1"/>
    <property type="molecule type" value="Genomic_DNA"/>
</dbReference>
<dbReference type="Proteomes" id="UP000560000">
    <property type="component" value="Unassembled WGS sequence"/>
</dbReference>
<name>A0A099CWZ9_9GAMM</name>
<evidence type="ECO:0000313" key="2">
    <source>
        <dbReference type="EMBL" id="MBB6183236.1"/>
    </source>
</evidence>
<evidence type="ECO:0000313" key="1">
    <source>
        <dbReference type="EMBL" id="KGI78279.1"/>
    </source>
</evidence>
<evidence type="ECO:0000313" key="4">
    <source>
        <dbReference type="Proteomes" id="UP000560000"/>
    </source>
</evidence>